<name>A0ABP9SJB3_9ACTN</name>
<dbReference type="InterPro" id="IPR018076">
    <property type="entry name" value="T2SS_GspF_dom"/>
</dbReference>
<protein>
    <recommendedName>
        <fullName evidence="7">Type II secretion system protein GspF domain-containing protein</fullName>
    </recommendedName>
</protein>
<feature type="transmembrane region" description="Helical" evidence="6">
    <location>
        <begin position="127"/>
        <end position="146"/>
    </location>
</feature>
<evidence type="ECO:0000256" key="3">
    <source>
        <dbReference type="ARBA" id="ARBA00022692"/>
    </source>
</evidence>
<dbReference type="Pfam" id="PF00482">
    <property type="entry name" value="T2SSF"/>
    <property type="match status" value="1"/>
</dbReference>
<evidence type="ECO:0000256" key="4">
    <source>
        <dbReference type="ARBA" id="ARBA00022989"/>
    </source>
</evidence>
<gene>
    <name evidence="8" type="ORF">GCM10023322_68660</name>
</gene>
<dbReference type="PANTHER" id="PTHR35007">
    <property type="entry name" value="INTEGRAL MEMBRANE PROTEIN-RELATED"/>
    <property type="match status" value="1"/>
</dbReference>
<dbReference type="RefSeq" id="WP_345636801.1">
    <property type="nucleotide sequence ID" value="NZ_BAABJQ010000029.1"/>
</dbReference>
<reference evidence="9" key="1">
    <citation type="journal article" date="2019" name="Int. J. Syst. Evol. Microbiol.">
        <title>The Global Catalogue of Microorganisms (GCM) 10K type strain sequencing project: providing services to taxonomists for standard genome sequencing and annotation.</title>
        <authorList>
            <consortium name="The Broad Institute Genomics Platform"/>
            <consortium name="The Broad Institute Genome Sequencing Center for Infectious Disease"/>
            <person name="Wu L."/>
            <person name="Ma J."/>
        </authorList>
    </citation>
    <scope>NUCLEOTIDE SEQUENCE [LARGE SCALE GENOMIC DNA]</scope>
    <source>
        <strain evidence="9">JCM 18304</strain>
    </source>
</reference>
<comment type="subcellular location">
    <subcellularLocation>
        <location evidence="1">Cell membrane</location>
        <topology evidence="1">Multi-pass membrane protein</topology>
    </subcellularLocation>
</comment>
<evidence type="ECO:0000256" key="6">
    <source>
        <dbReference type="SAM" id="Phobius"/>
    </source>
</evidence>
<keyword evidence="5 6" id="KW-0472">Membrane</keyword>
<comment type="caution">
    <text evidence="8">The sequence shown here is derived from an EMBL/GenBank/DDBJ whole genome shotgun (WGS) entry which is preliminary data.</text>
</comment>
<feature type="transmembrane region" description="Helical" evidence="6">
    <location>
        <begin position="277"/>
        <end position="297"/>
    </location>
</feature>
<keyword evidence="9" id="KW-1185">Reference proteome</keyword>
<proteinExistence type="predicted"/>
<evidence type="ECO:0000256" key="2">
    <source>
        <dbReference type="ARBA" id="ARBA00022475"/>
    </source>
</evidence>
<dbReference type="PANTHER" id="PTHR35007:SF1">
    <property type="entry name" value="PILUS ASSEMBLY PROTEIN"/>
    <property type="match status" value="1"/>
</dbReference>
<keyword evidence="4 6" id="KW-1133">Transmembrane helix</keyword>
<feature type="transmembrane region" description="Helical" evidence="6">
    <location>
        <begin position="91"/>
        <end position="115"/>
    </location>
</feature>
<keyword evidence="3 6" id="KW-0812">Transmembrane</keyword>
<dbReference type="EMBL" id="BAABJQ010000029">
    <property type="protein sequence ID" value="GAA5197422.1"/>
    <property type="molecule type" value="Genomic_DNA"/>
</dbReference>
<evidence type="ECO:0000259" key="7">
    <source>
        <dbReference type="Pfam" id="PF00482"/>
    </source>
</evidence>
<sequence length="304" mass="31302">MIWTILFGAGTGLALWLALDAVLPAQPRLGVVVAALNTTTVTAPAAPVGTGRPVPGWLARPLGPALRLLGRAGLPRPATLRDLALLDRDPAGYLAVQLGTAVAGLAAPALLSTLAAAAAGIQVNLELPLWAGLCAAAAGALLPQVALRAQAAKRRVELRHALSTLLDLVVICLAGGAGVEQALHDASRPILGSSWGMRRLRGAIEAAHRAQVAPWRTLGQLGADTGVRQLQELAAAVMRAGRDGAPVGPSLTARADTLRTRQAADLKAHAKAANQRMVLPIMLMALAYVIFLFYPAVEAISAGL</sequence>
<dbReference type="Proteomes" id="UP001501570">
    <property type="component" value="Unassembled WGS sequence"/>
</dbReference>
<evidence type="ECO:0000313" key="9">
    <source>
        <dbReference type="Proteomes" id="UP001501570"/>
    </source>
</evidence>
<accession>A0ABP9SJB3</accession>
<evidence type="ECO:0000256" key="5">
    <source>
        <dbReference type="ARBA" id="ARBA00023136"/>
    </source>
</evidence>
<evidence type="ECO:0000313" key="8">
    <source>
        <dbReference type="EMBL" id="GAA5197422.1"/>
    </source>
</evidence>
<evidence type="ECO:0000256" key="1">
    <source>
        <dbReference type="ARBA" id="ARBA00004651"/>
    </source>
</evidence>
<organism evidence="8 9">
    <name type="scientific">Rugosimonospora acidiphila</name>
    <dbReference type="NCBI Taxonomy" id="556531"/>
    <lineage>
        <taxon>Bacteria</taxon>
        <taxon>Bacillati</taxon>
        <taxon>Actinomycetota</taxon>
        <taxon>Actinomycetes</taxon>
        <taxon>Micromonosporales</taxon>
        <taxon>Micromonosporaceae</taxon>
        <taxon>Rugosimonospora</taxon>
    </lineage>
</organism>
<keyword evidence="2" id="KW-1003">Cell membrane</keyword>
<feature type="domain" description="Type II secretion system protein GspF" evidence="7">
    <location>
        <begin position="166"/>
        <end position="295"/>
    </location>
</feature>